<evidence type="ECO:0000313" key="5">
    <source>
        <dbReference type="EMBL" id="SVC37464.1"/>
    </source>
</evidence>
<dbReference type="AlphaFoldDB" id="A0A382LKV8"/>
<name>A0A382LKV8_9ZZZZ</name>
<sequence>MAVQKKRKTRSRRDMRRSQIKARKPSLTSDELTGETHIRHNISPQGFYRGKQVITIKQKETVEEDQQ</sequence>
<dbReference type="GO" id="GO:0015934">
    <property type="term" value="C:large ribosomal subunit"/>
    <property type="evidence" value="ECO:0007669"/>
    <property type="project" value="InterPro"/>
</dbReference>
<dbReference type="EMBL" id="UINC01087791">
    <property type="protein sequence ID" value="SVC37464.1"/>
    <property type="molecule type" value="Genomic_DNA"/>
</dbReference>
<keyword evidence="3" id="KW-0687">Ribonucleoprotein</keyword>
<dbReference type="GO" id="GO:0003735">
    <property type="term" value="F:structural constituent of ribosome"/>
    <property type="evidence" value="ECO:0007669"/>
    <property type="project" value="InterPro"/>
</dbReference>
<dbReference type="SUPFAM" id="SSF57829">
    <property type="entry name" value="Zn-binding ribosomal proteins"/>
    <property type="match status" value="1"/>
</dbReference>
<dbReference type="NCBIfam" id="TIGR01031">
    <property type="entry name" value="rpmF_bact"/>
    <property type="match status" value="1"/>
</dbReference>
<dbReference type="HAMAP" id="MF_00340">
    <property type="entry name" value="Ribosomal_bL32"/>
    <property type="match status" value="1"/>
</dbReference>
<reference evidence="5" key="1">
    <citation type="submission" date="2018-05" db="EMBL/GenBank/DDBJ databases">
        <authorList>
            <person name="Lanie J.A."/>
            <person name="Ng W.-L."/>
            <person name="Kazmierczak K.M."/>
            <person name="Andrzejewski T.M."/>
            <person name="Davidsen T.M."/>
            <person name="Wayne K.J."/>
            <person name="Tettelin H."/>
            <person name="Glass J.I."/>
            <person name="Rusch D."/>
            <person name="Podicherti R."/>
            <person name="Tsui H.-C.T."/>
            <person name="Winkler M.E."/>
        </authorList>
    </citation>
    <scope>NUCLEOTIDE SEQUENCE</scope>
</reference>
<keyword evidence="2" id="KW-0689">Ribosomal protein</keyword>
<protein>
    <recommendedName>
        <fullName evidence="6">50S ribosomal protein L32</fullName>
    </recommendedName>
</protein>
<dbReference type="PANTHER" id="PTHR35534">
    <property type="entry name" value="50S RIBOSOMAL PROTEIN L32"/>
    <property type="match status" value="1"/>
</dbReference>
<dbReference type="InterPro" id="IPR002677">
    <property type="entry name" value="Ribosomal_bL32"/>
</dbReference>
<organism evidence="5">
    <name type="scientific">marine metagenome</name>
    <dbReference type="NCBI Taxonomy" id="408172"/>
    <lineage>
        <taxon>unclassified sequences</taxon>
        <taxon>metagenomes</taxon>
        <taxon>ecological metagenomes</taxon>
    </lineage>
</organism>
<feature type="compositionally biased region" description="Basic residues" evidence="4">
    <location>
        <begin position="1"/>
        <end position="24"/>
    </location>
</feature>
<dbReference type="Pfam" id="PF01783">
    <property type="entry name" value="Ribosomal_L32p"/>
    <property type="match status" value="1"/>
</dbReference>
<dbReference type="InterPro" id="IPR044957">
    <property type="entry name" value="Ribosomal_bL32_bact"/>
</dbReference>
<evidence type="ECO:0000256" key="4">
    <source>
        <dbReference type="SAM" id="MobiDB-lite"/>
    </source>
</evidence>
<dbReference type="PANTHER" id="PTHR35534:SF1">
    <property type="entry name" value="LARGE RIBOSOMAL SUBUNIT PROTEIN BL32"/>
    <property type="match status" value="1"/>
</dbReference>
<evidence type="ECO:0000256" key="2">
    <source>
        <dbReference type="ARBA" id="ARBA00022980"/>
    </source>
</evidence>
<evidence type="ECO:0000256" key="1">
    <source>
        <dbReference type="ARBA" id="ARBA00008560"/>
    </source>
</evidence>
<evidence type="ECO:0000256" key="3">
    <source>
        <dbReference type="ARBA" id="ARBA00023274"/>
    </source>
</evidence>
<evidence type="ECO:0008006" key="6">
    <source>
        <dbReference type="Google" id="ProtNLM"/>
    </source>
</evidence>
<dbReference type="GO" id="GO:0006412">
    <property type="term" value="P:translation"/>
    <property type="evidence" value="ECO:0007669"/>
    <property type="project" value="InterPro"/>
</dbReference>
<gene>
    <name evidence="5" type="ORF">METZ01_LOCUS290318</name>
</gene>
<feature type="region of interest" description="Disordered" evidence="4">
    <location>
        <begin position="1"/>
        <end position="35"/>
    </location>
</feature>
<accession>A0A382LKV8</accession>
<dbReference type="InterPro" id="IPR011332">
    <property type="entry name" value="Ribosomal_zn-bd"/>
</dbReference>
<proteinExistence type="inferred from homology"/>
<comment type="similarity">
    <text evidence="1">Belongs to the bacterial ribosomal protein bL32 family.</text>
</comment>